<organism evidence="1 2">
    <name type="scientific">Mytilus coruscus</name>
    <name type="common">Sea mussel</name>
    <dbReference type="NCBI Taxonomy" id="42192"/>
    <lineage>
        <taxon>Eukaryota</taxon>
        <taxon>Metazoa</taxon>
        <taxon>Spiralia</taxon>
        <taxon>Lophotrochozoa</taxon>
        <taxon>Mollusca</taxon>
        <taxon>Bivalvia</taxon>
        <taxon>Autobranchia</taxon>
        <taxon>Pteriomorphia</taxon>
        <taxon>Mytilida</taxon>
        <taxon>Mytiloidea</taxon>
        <taxon>Mytilidae</taxon>
        <taxon>Mytilinae</taxon>
        <taxon>Mytilus</taxon>
    </lineage>
</organism>
<dbReference type="AlphaFoldDB" id="A0A6J7ZXG8"/>
<sequence>MELDKVYEHFNILLLLNGNCFSERRLIRTNSISIRIGRTIPIIPDGEFYCVHTCKKHIEGTYPWIIPKEIHIKLGNTTPIRKCIFCMELNRVPYGSQHRDHSKPKAIGDAKLQCKTLSRETILVKYVTLIPPNLQNTQLIRQDGVPHIKQIVAVEHETGSKFSCYVLPKAPISSGAEDITGIVWDLTNLRLKRKVDAALQIFESLSTFF</sequence>
<name>A0A6J7ZXG8_MYTCO</name>
<evidence type="ECO:0000313" key="2">
    <source>
        <dbReference type="Proteomes" id="UP000507470"/>
    </source>
</evidence>
<dbReference type="EMBL" id="CACVKT020000203">
    <property type="protein sequence ID" value="CAC5357345.1"/>
    <property type="molecule type" value="Genomic_DNA"/>
</dbReference>
<evidence type="ECO:0000313" key="1">
    <source>
        <dbReference type="EMBL" id="CAC5357345.1"/>
    </source>
</evidence>
<proteinExistence type="predicted"/>
<accession>A0A6J7ZXG8</accession>
<reference evidence="1 2" key="1">
    <citation type="submission" date="2020-06" db="EMBL/GenBank/DDBJ databases">
        <authorList>
            <person name="Li R."/>
            <person name="Bekaert M."/>
        </authorList>
    </citation>
    <scope>NUCLEOTIDE SEQUENCE [LARGE SCALE GENOMIC DNA]</scope>
    <source>
        <strain evidence="2">wild</strain>
    </source>
</reference>
<dbReference type="OrthoDB" id="6137214at2759"/>
<gene>
    <name evidence="1" type="ORF">MCOR_1050</name>
</gene>
<keyword evidence="2" id="KW-1185">Reference proteome</keyword>
<dbReference type="Proteomes" id="UP000507470">
    <property type="component" value="Unassembled WGS sequence"/>
</dbReference>
<protein>
    <submittedName>
        <fullName evidence="1">Uncharacterized protein</fullName>
    </submittedName>
</protein>